<dbReference type="GO" id="GO:0030313">
    <property type="term" value="C:cell envelope"/>
    <property type="evidence" value="ECO:0007669"/>
    <property type="project" value="UniProtKB-SubCell"/>
</dbReference>
<dbReference type="Gene3D" id="2.40.50.100">
    <property type="match status" value="2"/>
</dbReference>
<evidence type="ECO:0000256" key="4">
    <source>
        <dbReference type="SAM" id="Phobius"/>
    </source>
</evidence>
<keyword evidence="4" id="KW-0472">Membrane</keyword>
<keyword evidence="4" id="KW-0812">Transmembrane</keyword>
<accession>A0A4U8YN00</accession>
<evidence type="ECO:0000256" key="3">
    <source>
        <dbReference type="SAM" id="MobiDB-lite"/>
    </source>
</evidence>
<keyword evidence="6" id="KW-1185">Reference proteome</keyword>
<dbReference type="RefSeq" id="WP_180140167.1">
    <property type="nucleotide sequence ID" value="NZ_CAADHO010000003.1"/>
</dbReference>
<feature type="region of interest" description="Disordered" evidence="3">
    <location>
        <begin position="1"/>
        <end position="29"/>
    </location>
</feature>
<keyword evidence="2" id="KW-0175">Coiled coil</keyword>
<evidence type="ECO:0000256" key="1">
    <source>
        <dbReference type="ARBA" id="ARBA00004196"/>
    </source>
</evidence>
<dbReference type="AlphaFoldDB" id="A0A4U8YN00"/>
<dbReference type="EMBL" id="CAADHO010000003">
    <property type="protein sequence ID" value="VFQ44549.1"/>
    <property type="molecule type" value="Genomic_DNA"/>
</dbReference>
<evidence type="ECO:0000256" key="2">
    <source>
        <dbReference type="ARBA" id="ARBA00023054"/>
    </source>
</evidence>
<gene>
    <name evidence="5" type="ORF">MSL71_21980</name>
</gene>
<sequence length="399" mass="44922">MKISFRKGGESQEPVSPAQPRMREHKRRKTPVRKVVLTVLCVAILVGGGIMLYNRNTLYTYGMVTGETLELTADVPTEIQQLFVSKGDIVKKGDVLFTQYSVEGEKRVRQAEAALEAKLSTYDLIAGESGDQRDYAAPLQNKLRFLDLEQQGSALARERMLSEARFEARRLKTLYESKKERHENLEKLYRLDATTLSQVRAAKTEKELRYHEYILARDHYQHVVESNRIAEAEAEKSYRARSSTLNRSGIQEDSDVDDLLSEIERARAYRDHLRQLYGAAGFTAPFDAIITDVKVSTGSLVGGGEPILSFASLNGLWVDVYVAPDKAWMLTDDKEILLYVNGKRESVAGTLTAMGNVELRVPEVLREKLPKLVSAVYFHVAVENDENLLPGNVVRVVVK</sequence>
<proteinExistence type="predicted"/>
<dbReference type="Gene3D" id="2.40.30.170">
    <property type="match status" value="1"/>
</dbReference>
<dbReference type="PANTHER" id="PTHR32347:SF23">
    <property type="entry name" value="BLL5650 PROTEIN"/>
    <property type="match status" value="1"/>
</dbReference>
<organism evidence="5 6">
    <name type="scientific">Desulfoluna butyratoxydans</name>
    <dbReference type="NCBI Taxonomy" id="231438"/>
    <lineage>
        <taxon>Bacteria</taxon>
        <taxon>Pseudomonadati</taxon>
        <taxon>Thermodesulfobacteriota</taxon>
        <taxon>Desulfobacteria</taxon>
        <taxon>Desulfobacterales</taxon>
        <taxon>Desulfolunaceae</taxon>
        <taxon>Desulfoluna</taxon>
    </lineage>
</organism>
<keyword evidence="4" id="KW-1133">Transmembrane helix</keyword>
<reference evidence="5 6" key="1">
    <citation type="submission" date="2019-03" db="EMBL/GenBank/DDBJ databases">
        <authorList>
            <person name="Nijsse B."/>
        </authorList>
    </citation>
    <scope>NUCLEOTIDE SEQUENCE [LARGE SCALE GENOMIC DNA]</scope>
    <source>
        <strain evidence="5">Desulfoluna butyratoxydans MSL71</strain>
    </source>
</reference>
<dbReference type="Gene3D" id="1.10.287.470">
    <property type="entry name" value="Helix hairpin bin"/>
    <property type="match status" value="1"/>
</dbReference>
<dbReference type="PANTHER" id="PTHR32347">
    <property type="entry name" value="EFFLUX SYSTEM COMPONENT YKNX-RELATED"/>
    <property type="match status" value="1"/>
</dbReference>
<dbReference type="InterPro" id="IPR050465">
    <property type="entry name" value="UPF0194_transport"/>
</dbReference>
<feature type="transmembrane region" description="Helical" evidence="4">
    <location>
        <begin position="35"/>
        <end position="53"/>
    </location>
</feature>
<evidence type="ECO:0000313" key="6">
    <source>
        <dbReference type="Proteomes" id="UP000507962"/>
    </source>
</evidence>
<protein>
    <submittedName>
        <fullName evidence="5">Hlyd family secretion protein</fullName>
    </submittedName>
</protein>
<evidence type="ECO:0000313" key="5">
    <source>
        <dbReference type="EMBL" id="VFQ44549.1"/>
    </source>
</evidence>
<dbReference type="SUPFAM" id="SSF111369">
    <property type="entry name" value="HlyD-like secretion proteins"/>
    <property type="match status" value="1"/>
</dbReference>
<name>A0A4U8YN00_9BACT</name>
<dbReference type="Proteomes" id="UP000507962">
    <property type="component" value="Unassembled WGS sequence"/>
</dbReference>
<comment type="subcellular location">
    <subcellularLocation>
        <location evidence="1">Cell envelope</location>
    </subcellularLocation>
</comment>